<keyword evidence="1" id="KW-1133">Transmembrane helix</keyword>
<organism evidence="2 3">
    <name type="scientific">Prorocentrum cordatum</name>
    <dbReference type="NCBI Taxonomy" id="2364126"/>
    <lineage>
        <taxon>Eukaryota</taxon>
        <taxon>Sar</taxon>
        <taxon>Alveolata</taxon>
        <taxon>Dinophyceae</taxon>
        <taxon>Prorocentrales</taxon>
        <taxon>Prorocentraceae</taxon>
        <taxon>Prorocentrum</taxon>
    </lineage>
</organism>
<dbReference type="EMBL" id="CAUYUJ010021040">
    <property type="protein sequence ID" value="CAK0902221.1"/>
    <property type="molecule type" value="Genomic_DNA"/>
</dbReference>
<feature type="transmembrane region" description="Helical" evidence="1">
    <location>
        <begin position="47"/>
        <end position="68"/>
    </location>
</feature>
<keyword evidence="1" id="KW-0472">Membrane</keyword>
<keyword evidence="1" id="KW-0812">Transmembrane</keyword>
<gene>
    <name evidence="2" type="ORF">PCOR1329_LOCUS78904</name>
</gene>
<protein>
    <recommendedName>
        <fullName evidence="4">Urease accessory protein UreH-like transmembrane domain-containing protein</fullName>
    </recommendedName>
</protein>
<dbReference type="Proteomes" id="UP001189429">
    <property type="component" value="Unassembled WGS sequence"/>
</dbReference>
<comment type="caution">
    <text evidence="2">The sequence shown here is derived from an EMBL/GenBank/DDBJ whole genome shotgun (WGS) entry which is preliminary data.</text>
</comment>
<reference evidence="2" key="1">
    <citation type="submission" date="2023-10" db="EMBL/GenBank/DDBJ databases">
        <authorList>
            <person name="Chen Y."/>
            <person name="Shah S."/>
            <person name="Dougan E. K."/>
            <person name="Thang M."/>
            <person name="Chan C."/>
        </authorList>
    </citation>
    <scope>NUCLEOTIDE SEQUENCE [LARGE SCALE GENOMIC DNA]</scope>
</reference>
<feature type="transmembrane region" description="Helical" evidence="1">
    <location>
        <begin position="89"/>
        <end position="112"/>
    </location>
</feature>
<proteinExistence type="predicted"/>
<evidence type="ECO:0000313" key="3">
    <source>
        <dbReference type="Proteomes" id="UP001189429"/>
    </source>
</evidence>
<keyword evidence="3" id="KW-1185">Reference proteome</keyword>
<evidence type="ECO:0000256" key="1">
    <source>
        <dbReference type="SAM" id="Phobius"/>
    </source>
</evidence>
<name>A0ABN9XQK0_9DINO</name>
<accession>A0ABN9XQK0</accession>
<evidence type="ECO:0000313" key="2">
    <source>
        <dbReference type="EMBL" id="CAK0902221.1"/>
    </source>
</evidence>
<sequence length="119" mass="11693">MLPPPAPAEPALGLLGAALGCLHGACCPSAPIGAALAAQLPGASLACSLAALLLLSAAGGGGAALLWARAVNSGLGQRASQKAMYRGSCLFAFIVGAAWMLATFQGLTIQAVPLELRAR</sequence>
<evidence type="ECO:0008006" key="4">
    <source>
        <dbReference type="Google" id="ProtNLM"/>
    </source>
</evidence>